<dbReference type="Proteomes" id="UP001335648">
    <property type="component" value="Unassembled WGS sequence"/>
</dbReference>
<evidence type="ECO:0000313" key="2">
    <source>
        <dbReference type="EMBL" id="KAK5899935.1"/>
    </source>
</evidence>
<feature type="region of interest" description="Disordered" evidence="1">
    <location>
        <begin position="57"/>
        <end position="92"/>
    </location>
</feature>
<dbReference type="AlphaFoldDB" id="A0AAN8C9X6"/>
<feature type="compositionally biased region" description="Low complexity" evidence="1">
    <location>
        <begin position="78"/>
        <end position="92"/>
    </location>
</feature>
<gene>
    <name evidence="2" type="ORF">CesoFtcFv8_009359</name>
</gene>
<protein>
    <submittedName>
        <fullName evidence="2">Uncharacterized protein</fullName>
    </submittedName>
</protein>
<accession>A0AAN8C9X6</accession>
<proteinExistence type="predicted"/>
<reference evidence="2 3" key="1">
    <citation type="journal article" date="2023" name="Mol. Biol. Evol.">
        <title>Genomics of Secondarily Temperate Adaptation in the Only Non-Antarctic Icefish.</title>
        <authorList>
            <person name="Rivera-Colon A.G."/>
            <person name="Rayamajhi N."/>
            <person name="Minhas B.F."/>
            <person name="Madrigal G."/>
            <person name="Bilyk K.T."/>
            <person name="Yoon V."/>
            <person name="Hune M."/>
            <person name="Gregory S."/>
            <person name="Cheng C.H.C."/>
            <person name="Catchen J.M."/>
        </authorList>
    </citation>
    <scope>NUCLEOTIDE SEQUENCE [LARGE SCALE GENOMIC DNA]</scope>
    <source>
        <strain evidence="2">JC2023a</strain>
    </source>
</reference>
<sequence length="92" mass="9117">MRASGTASSANGSLCSRANSYCPAAGSISTPRGEGIAAEIHASSAGFRRGGLAEQLALPRDCGPTPMASGLATENHKPTASSSAPLSTTAQR</sequence>
<dbReference type="EMBL" id="JAULUE010002052">
    <property type="protein sequence ID" value="KAK5899935.1"/>
    <property type="molecule type" value="Genomic_DNA"/>
</dbReference>
<keyword evidence="3" id="KW-1185">Reference proteome</keyword>
<evidence type="ECO:0000313" key="3">
    <source>
        <dbReference type="Proteomes" id="UP001335648"/>
    </source>
</evidence>
<name>A0AAN8C9X6_9TELE</name>
<comment type="caution">
    <text evidence="2">The sequence shown here is derived from an EMBL/GenBank/DDBJ whole genome shotgun (WGS) entry which is preliminary data.</text>
</comment>
<evidence type="ECO:0000256" key="1">
    <source>
        <dbReference type="SAM" id="MobiDB-lite"/>
    </source>
</evidence>
<organism evidence="2 3">
    <name type="scientific">Champsocephalus esox</name>
    <name type="common">pike icefish</name>
    <dbReference type="NCBI Taxonomy" id="159716"/>
    <lineage>
        <taxon>Eukaryota</taxon>
        <taxon>Metazoa</taxon>
        <taxon>Chordata</taxon>
        <taxon>Craniata</taxon>
        <taxon>Vertebrata</taxon>
        <taxon>Euteleostomi</taxon>
        <taxon>Actinopterygii</taxon>
        <taxon>Neopterygii</taxon>
        <taxon>Teleostei</taxon>
        <taxon>Neoteleostei</taxon>
        <taxon>Acanthomorphata</taxon>
        <taxon>Eupercaria</taxon>
        <taxon>Perciformes</taxon>
        <taxon>Notothenioidei</taxon>
        <taxon>Channichthyidae</taxon>
        <taxon>Champsocephalus</taxon>
    </lineage>
</organism>